<dbReference type="EMBL" id="JABZTM010000047">
    <property type="protein sequence ID" value="MBF1446816.1"/>
    <property type="molecule type" value="Genomic_DNA"/>
</dbReference>
<dbReference type="InterPro" id="IPR007621">
    <property type="entry name" value="TPM_dom"/>
</dbReference>
<evidence type="ECO:0000313" key="5">
    <source>
        <dbReference type="Proteomes" id="UP000787419"/>
    </source>
</evidence>
<gene>
    <name evidence="4" type="ORF">HXN55_05445</name>
</gene>
<dbReference type="Proteomes" id="UP000787419">
    <property type="component" value="Unassembled WGS sequence"/>
</dbReference>
<keyword evidence="2" id="KW-0732">Signal</keyword>
<proteinExistence type="predicted"/>
<dbReference type="RefSeq" id="WP_278489966.1">
    <property type="nucleotide sequence ID" value="NZ_CAJZDG010000007.1"/>
</dbReference>
<comment type="caution">
    <text evidence="4">The sequence shown here is derived from an EMBL/GenBank/DDBJ whole genome shotgun (WGS) entry which is preliminary data.</text>
</comment>
<dbReference type="Pfam" id="PF04536">
    <property type="entry name" value="TPM_phosphatase"/>
    <property type="match status" value="1"/>
</dbReference>
<keyword evidence="1" id="KW-0812">Transmembrane</keyword>
<reference evidence="4" key="1">
    <citation type="submission" date="2020-04" db="EMBL/GenBank/DDBJ databases">
        <title>Deep metagenomics examines the oral microbiome during advanced dental caries in children, revealing novel taxa and co-occurrences with host molecules.</title>
        <authorList>
            <person name="Baker J.L."/>
            <person name="Morton J.T."/>
            <person name="Dinis M."/>
            <person name="Alvarez R."/>
            <person name="Tran N.C."/>
            <person name="Knight R."/>
            <person name="Edlund A."/>
        </authorList>
    </citation>
    <scope>NUCLEOTIDE SEQUENCE</scope>
    <source>
        <strain evidence="4">JCVI_32_bin.50</strain>
    </source>
</reference>
<dbReference type="Gene3D" id="3.10.310.50">
    <property type="match status" value="1"/>
</dbReference>
<accession>A0A9D5X230</accession>
<feature type="signal peptide" evidence="2">
    <location>
        <begin position="1"/>
        <end position="20"/>
    </location>
</feature>
<sequence length="255" mass="27649">MNRATVILFFSLLFTFQAVAEDWNANNIPMVHLKDARQYVCDPEGLMSDAMRDSTNYYIARLEKEAGIQTVFAVVPHVENGDPFRVAQDIGNKYGVGDRKSDRGLVVVVAVDDRKYFIAPGEGLEGDLTDVDCDNIARACIVRNMRNGDVDEAMLSTAKAIYNKFKTGTTGLEKKEDDADGAIAISIVCAVVFFWVIWSVKGKNNNGRGGRNRGDGPFIFWGNPGHMNDRHFGDGFGGGSFGGGSFGGGGAGDGW</sequence>
<organism evidence="4 5">
    <name type="scientific">Prevotella nigrescens</name>
    <dbReference type="NCBI Taxonomy" id="28133"/>
    <lineage>
        <taxon>Bacteria</taxon>
        <taxon>Pseudomonadati</taxon>
        <taxon>Bacteroidota</taxon>
        <taxon>Bacteroidia</taxon>
        <taxon>Bacteroidales</taxon>
        <taxon>Prevotellaceae</taxon>
        <taxon>Prevotella</taxon>
    </lineage>
</organism>
<name>A0A9D5X230_9BACT</name>
<evidence type="ECO:0000259" key="3">
    <source>
        <dbReference type="Pfam" id="PF04536"/>
    </source>
</evidence>
<feature type="chain" id="PRO_5039051833" evidence="2">
    <location>
        <begin position="21"/>
        <end position="255"/>
    </location>
</feature>
<dbReference type="PANTHER" id="PTHR30373">
    <property type="entry name" value="UPF0603 PROTEIN YGCG"/>
    <property type="match status" value="1"/>
</dbReference>
<protein>
    <submittedName>
        <fullName evidence="4">TPM domain-containing protein</fullName>
    </submittedName>
</protein>
<dbReference type="PANTHER" id="PTHR30373:SF2">
    <property type="entry name" value="UPF0603 PROTEIN YGCG"/>
    <property type="match status" value="1"/>
</dbReference>
<evidence type="ECO:0000313" key="4">
    <source>
        <dbReference type="EMBL" id="MBF1446816.1"/>
    </source>
</evidence>
<keyword evidence="1" id="KW-1133">Transmembrane helix</keyword>
<dbReference type="AlphaFoldDB" id="A0A9D5X230"/>
<evidence type="ECO:0000256" key="2">
    <source>
        <dbReference type="SAM" id="SignalP"/>
    </source>
</evidence>
<keyword evidence="1" id="KW-0472">Membrane</keyword>
<feature type="transmembrane region" description="Helical" evidence="1">
    <location>
        <begin position="181"/>
        <end position="198"/>
    </location>
</feature>
<evidence type="ECO:0000256" key="1">
    <source>
        <dbReference type="SAM" id="Phobius"/>
    </source>
</evidence>
<feature type="domain" description="TPM" evidence="3">
    <location>
        <begin position="40"/>
        <end position="162"/>
    </location>
</feature>